<keyword evidence="3" id="KW-1185">Reference proteome</keyword>
<gene>
    <name evidence="2" type="ORF">GJ697_02230</name>
</gene>
<dbReference type="PANTHER" id="PTHR13887">
    <property type="entry name" value="GLUTATHIONE S-TRANSFERASE KAPPA"/>
    <property type="match status" value="1"/>
</dbReference>
<accession>A0A6L5QAQ0</accession>
<dbReference type="SUPFAM" id="SSF52833">
    <property type="entry name" value="Thioredoxin-like"/>
    <property type="match status" value="1"/>
</dbReference>
<evidence type="ECO:0000313" key="3">
    <source>
        <dbReference type="Proteomes" id="UP000481037"/>
    </source>
</evidence>
<proteinExistence type="predicted"/>
<dbReference type="InterPro" id="IPR001853">
    <property type="entry name" value="DSBA-like_thioredoxin_dom"/>
</dbReference>
<dbReference type="AlphaFoldDB" id="A0A6L5QAQ0"/>
<dbReference type="Proteomes" id="UP000481037">
    <property type="component" value="Unassembled WGS sequence"/>
</dbReference>
<dbReference type="InterPro" id="IPR036249">
    <property type="entry name" value="Thioredoxin-like_sf"/>
</dbReference>
<comment type="caution">
    <text evidence="2">The sequence shown here is derived from an EMBL/GenBank/DDBJ whole genome shotgun (WGS) entry which is preliminary data.</text>
</comment>
<dbReference type="EMBL" id="WKJM01000001">
    <property type="protein sequence ID" value="MRX06650.1"/>
    <property type="molecule type" value="Genomic_DNA"/>
</dbReference>
<dbReference type="CDD" id="cd03024">
    <property type="entry name" value="DsbA_FrnE"/>
    <property type="match status" value="1"/>
</dbReference>
<dbReference type="Gene3D" id="3.40.30.10">
    <property type="entry name" value="Glutaredoxin"/>
    <property type="match status" value="1"/>
</dbReference>
<evidence type="ECO:0000259" key="1">
    <source>
        <dbReference type="Pfam" id="PF01323"/>
    </source>
</evidence>
<feature type="domain" description="DSBA-like thioredoxin" evidence="1">
    <location>
        <begin position="4"/>
        <end position="206"/>
    </location>
</feature>
<sequence>MTTTIDVTSDFICPWCWIGHQNLKSALVLADVEDALRIRYLPFELNADMPAQGMNRQAYRSAKFGNWARSQSMDEDVTQAGKLVGLDFHYERVAVTPNTKLAHRLMAYTQSSGDSDKSSALFEAIFSGYFSEGLDIGNLNVLLAIGARVGLDTVAARDFLAGAGGEKSIDAALVQARNAGIHSVPNLLIGGLRVEGAQSAESLAAILLQLQAHHEH</sequence>
<dbReference type="PANTHER" id="PTHR13887:SF41">
    <property type="entry name" value="THIOREDOXIN SUPERFAMILY PROTEIN"/>
    <property type="match status" value="1"/>
</dbReference>
<reference evidence="2 3" key="1">
    <citation type="submission" date="2019-11" db="EMBL/GenBank/DDBJ databases">
        <title>Novel species isolated from a subtropical stream in China.</title>
        <authorList>
            <person name="Lu H."/>
        </authorList>
    </citation>
    <scope>NUCLEOTIDE SEQUENCE [LARGE SCALE GENOMIC DNA]</scope>
    <source>
        <strain evidence="2 3">FT25W</strain>
    </source>
</reference>
<organism evidence="2 3">
    <name type="scientific">Duganella alba</name>
    <dbReference type="NCBI Taxonomy" id="2666081"/>
    <lineage>
        <taxon>Bacteria</taxon>
        <taxon>Pseudomonadati</taxon>
        <taxon>Pseudomonadota</taxon>
        <taxon>Betaproteobacteria</taxon>
        <taxon>Burkholderiales</taxon>
        <taxon>Oxalobacteraceae</taxon>
        <taxon>Telluria group</taxon>
        <taxon>Duganella</taxon>
    </lineage>
</organism>
<name>A0A6L5QAQ0_9BURK</name>
<dbReference type="GO" id="GO:0016491">
    <property type="term" value="F:oxidoreductase activity"/>
    <property type="evidence" value="ECO:0007669"/>
    <property type="project" value="InterPro"/>
</dbReference>
<protein>
    <submittedName>
        <fullName evidence="2">DsbA family oxidoreductase</fullName>
    </submittedName>
</protein>
<evidence type="ECO:0000313" key="2">
    <source>
        <dbReference type="EMBL" id="MRX06650.1"/>
    </source>
</evidence>
<dbReference type="Pfam" id="PF01323">
    <property type="entry name" value="DSBA"/>
    <property type="match status" value="1"/>
</dbReference>
<dbReference type="RefSeq" id="WP_154366865.1">
    <property type="nucleotide sequence ID" value="NZ_WKJM01000001.1"/>
</dbReference>